<evidence type="ECO:0000256" key="2">
    <source>
        <dbReference type="SAM" id="Phobius"/>
    </source>
</evidence>
<comment type="caution">
    <text evidence="3">The sequence shown here is derived from an EMBL/GenBank/DDBJ whole genome shotgun (WGS) entry which is preliminary data.</text>
</comment>
<keyword evidence="2" id="KW-0472">Membrane</keyword>
<gene>
    <name evidence="3" type="primary">NCL1_44248</name>
    <name evidence="3" type="ORF">TNCT_526961</name>
</gene>
<feature type="compositionally biased region" description="Polar residues" evidence="1">
    <location>
        <begin position="26"/>
        <end position="36"/>
    </location>
</feature>
<protein>
    <submittedName>
        <fullName evidence="3">Uncharacterized protein</fullName>
    </submittedName>
</protein>
<feature type="compositionally biased region" description="Basic and acidic residues" evidence="1">
    <location>
        <begin position="84"/>
        <end position="102"/>
    </location>
</feature>
<evidence type="ECO:0000313" key="4">
    <source>
        <dbReference type="Proteomes" id="UP000887116"/>
    </source>
</evidence>
<reference evidence="3" key="1">
    <citation type="submission" date="2020-07" db="EMBL/GenBank/DDBJ databases">
        <title>Multicomponent nature underlies the extraordinary mechanical properties of spider dragline silk.</title>
        <authorList>
            <person name="Kono N."/>
            <person name="Nakamura H."/>
            <person name="Mori M."/>
            <person name="Yoshida Y."/>
            <person name="Ohtoshi R."/>
            <person name="Malay A.D."/>
            <person name="Moran D.A.P."/>
            <person name="Tomita M."/>
            <person name="Numata K."/>
            <person name="Arakawa K."/>
        </authorList>
    </citation>
    <scope>NUCLEOTIDE SEQUENCE</scope>
</reference>
<feature type="region of interest" description="Disordered" evidence="1">
    <location>
        <begin position="1"/>
        <end position="36"/>
    </location>
</feature>
<feature type="region of interest" description="Disordered" evidence="1">
    <location>
        <begin position="58"/>
        <end position="102"/>
    </location>
</feature>
<organism evidence="3 4">
    <name type="scientific">Trichonephila clavata</name>
    <name type="common">Joro spider</name>
    <name type="synonym">Nephila clavata</name>
    <dbReference type="NCBI Taxonomy" id="2740835"/>
    <lineage>
        <taxon>Eukaryota</taxon>
        <taxon>Metazoa</taxon>
        <taxon>Ecdysozoa</taxon>
        <taxon>Arthropoda</taxon>
        <taxon>Chelicerata</taxon>
        <taxon>Arachnida</taxon>
        <taxon>Araneae</taxon>
        <taxon>Araneomorphae</taxon>
        <taxon>Entelegynae</taxon>
        <taxon>Araneoidea</taxon>
        <taxon>Nephilidae</taxon>
        <taxon>Trichonephila</taxon>
    </lineage>
</organism>
<dbReference type="OrthoDB" id="6452918at2759"/>
<proteinExistence type="predicted"/>
<dbReference type="Proteomes" id="UP000887116">
    <property type="component" value="Unassembled WGS sequence"/>
</dbReference>
<evidence type="ECO:0000256" key="1">
    <source>
        <dbReference type="SAM" id="MobiDB-lite"/>
    </source>
</evidence>
<feature type="transmembrane region" description="Helical" evidence="2">
    <location>
        <begin position="351"/>
        <end position="374"/>
    </location>
</feature>
<name>A0A8X6HV38_TRICU</name>
<dbReference type="EMBL" id="BMAO01039123">
    <property type="protein sequence ID" value="GFR29060.1"/>
    <property type="molecule type" value="Genomic_DNA"/>
</dbReference>
<dbReference type="AlphaFoldDB" id="A0A8X6HV38"/>
<keyword evidence="2" id="KW-0812">Transmembrane</keyword>
<accession>A0A8X6HV38</accession>
<feature type="compositionally biased region" description="Polar residues" evidence="1">
    <location>
        <begin position="58"/>
        <end position="67"/>
    </location>
</feature>
<sequence length="380" mass="43019">MPENKTNQYHSESLDGIGTEDHEPFTRTTMQPRRTSYTHFGYQNTESLDSESITAHCQGRNEGSNHLYTDLESPSFDGQTHPKRCTDIAPPEKEHPNSEQETWKKRCTILESWNIGNSVVRKEASNESIYTSKVQNVDVHKNRARSEALFREPSRKLPACSSTVEQQGCINQKCERQSIKEGLDFEGRTEINLQKNIVGISSTKKTAMHRSKSNGKIGNRTIPLSRSKSLNCSLKVQRCIGINQKEPMVCVNGIYEGNAPLETQRHGIKQVTDRNKPSPEDSLPNSKKSHCVIALDTPRTDSASETVRYVNEKVELNVNQNNTSPPNLDRNLFTEQNEHRDNQQNVKEKCYLFLMYFTIMMLGTIVGAGMHSLFACAHEC</sequence>
<feature type="compositionally biased region" description="Polar residues" evidence="1">
    <location>
        <begin position="1"/>
        <end position="11"/>
    </location>
</feature>
<keyword evidence="4" id="KW-1185">Reference proteome</keyword>
<feature type="region of interest" description="Disordered" evidence="1">
    <location>
        <begin position="267"/>
        <end position="288"/>
    </location>
</feature>
<keyword evidence="2" id="KW-1133">Transmembrane helix</keyword>
<evidence type="ECO:0000313" key="3">
    <source>
        <dbReference type="EMBL" id="GFR29060.1"/>
    </source>
</evidence>